<keyword evidence="3" id="KW-1185">Reference proteome</keyword>
<name>A0A7W5H5X6_9BACT</name>
<evidence type="ECO:0000256" key="1">
    <source>
        <dbReference type="SAM" id="MobiDB-lite"/>
    </source>
</evidence>
<dbReference type="AlphaFoldDB" id="A0A7W5H5X6"/>
<dbReference type="EMBL" id="JACHXU010000006">
    <property type="protein sequence ID" value="MBB3206301.1"/>
    <property type="molecule type" value="Genomic_DNA"/>
</dbReference>
<gene>
    <name evidence="2" type="ORF">FHS27_002110</name>
</gene>
<feature type="region of interest" description="Disordered" evidence="1">
    <location>
        <begin position="1"/>
        <end position="22"/>
    </location>
</feature>
<dbReference type="Proteomes" id="UP000536179">
    <property type="component" value="Unassembled WGS sequence"/>
</dbReference>
<evidence type="ECO:0000313" key="3">
    <source>
        <dbReference type="Proteomes" id="UP000536179"/>
    </source>
</evidence>
<organism evidence="2 3">
    <name type="scientific">Aporhodopirellula rubra</name>
    <dbReference type="NCBI Taxonomy" id="980271"/>
    <lineage>
        <taxon>Bacteria</taxon>
        <taxon>Pseudomonadati</taxon>
        <taxon>Planctomycetota</taxon>
        <taxon>Planctomycetia</taxon>
        <taxon>Pirellulales</taxon>
        <taxon>Pirellulaceae</taxon>
        <taxon>Aporhodopirellula</taxon>
    </lineage>
</organism>
<sequence>MMSLYPSKSHGGGHMGSAGRIARETKVDQVAREPPYPPLTCVYIRGLGALDGCRSVHLRRKKTCLPIPAFT</sequence>
<comment type="caution">
    <text evidence="2">The sequence shown here is derived from an EMBL/GenBank/DDBJ whole genome shotgun (WGS) entry which is preliminary data.</text>
</comment>
<accession>A0A7W5H5X6</accession>
<evidence type="ECO:0000313" key="2">
    <source>
        <dbReference type="EMBL" id="MBB3206301.1"/>
    </source>
</evidence>
<proteinExistence type="predicted"/>
<protein>
    <submittedName>
        <fullName evidence="2">Uncharacterized protein</fullName>
    </submittedName>
</protein>
<reference evidence="2 3" key="1">
    <citation type="submission" date="2020-08" db="EMBL/GenBank/DDBJ databases">
        <title>Genomic Encyclopedia of Type Strains, Phase III (KMG-III): the genomes of soil and plant-associated and newly described type strains.</title>
        <authorList>
            <person name="Whitman W."/>
        </authorList>
    </citation>
    <scope>NUCLEOTIDE SEQUENCE [LARGE SCALE GENOMIC DNA]</scope>
    <source>
        <strain evidence="2 3">CECT 8075</strain>
    </source>
</reference>